<dbReference type="OrthoDB" id="5423084at2"/>
<reference evidence="2" key="2">
    <citation type="submission" date="2019-01" db="EMBL/GenBank/DDBJ databases">
        <title>Genome sequence of Desulfonema ishimotonii strain Tokyo 01.</title>
        <authorList>
            <person name="Fukui M."/>
        </authorList>
    </citation>
    <scope>NUCLEOTIDE SEQUENCE [LARGE SCALE GENOMIC DNA]</scope>
    <source>
        <strain evidence="2">Tokyo 01</strain>
    </source>
</reference>
<protein>
    <submittedName>
        <fullName evidence="1">Uncharacterized protein</fullName>
    </submittedName>
</protein>
<reference evidence="2" key="1">
    <citation type="submission" date="2017-11" db="EMBL/GenBank/DDBJ databases">
        <authorList>
            <person name="Watanabe M."/>
            <person name="Kojima H."/>
        </authorList>
    </citation>
    <scope>NUCLEOTIDE SEQUENCE [LARGE SCALE GENOMIC DNA]</scope>
    <source>
        <strain evidence="2">Tokyo 01</strain>
    </source>
</reference>
<dbReference type="Proteomes" id="UP000288096">
    <property type="component" value="Unassembled WGS sequence"/>
</dbReference>
<evidence type="ECO:0000313" key="2">
    <source>
        <dbReference type="Proteomes" id="UP000288096"/>
    </source>
</evidence>
<sequence length="97" mass="11871">MELSRHFKSRWQERMGCPPPTPKELEAIILDSVVIQWSRMLYRRHRRDFHRFRMLAIYWHPGLGCIIKVDNEKNMAVTCLSWRNQRSLSRDMCKIRR</sequence>
<gene>
    <name evidence="1" type="ORF">DENIS_3484</name>
</gene>
<keyword evidence="2" id="KW-1185">Reference proteome</keyword>
<proteinExistence type="predicted"/>
<dbReference type="AlphaFoldDB" id="A0A401FZU7"/>
<dbReference type="RefSeq" id="WP_124329679.1">
    <property type="nucleotide sequence ID" value="NZ_BEXT01000001.1"/>
</dbReference>
<comment type="caution">
    <text evidence="1">The sequence shown here is derived from an EMBL/GenBank/DDBJ whole genome shotgun (WGS) entry which is preliminary data.</text>
</comment>
<dbReference type="EMBL" id="BEXT01000001">
    <property type="protein sequence ID" value="GBC62512.1"/>
    <property type="molecule type" value="Genomic_DNA"/>
</dbReference>
<evidence type="ECO:0000313" key="1">
    <source>
        <dbReference type="EMBL" id="GBC62512.1"/>
    </source>
</evidence>
<organism evidence="1 2">
    <name type="scientific">Desulfonema ishimotonii</name>
    <dbReference type="NCBI Taxonomy" id="45657"/>
    <lineage>
        <taxon>Bacteria</taxon>
        <taxon>Pseudomonadati</taxon>
        <taxon>Thermodesulfobacteriota</taxon>
        <taxon>Desulfobacteria</taxon>
        <taxon>Desulfobacterales</taxon>
        <taxon>Desulfococcaceae</taxon>
        <taxon>Desulfonema</taxon>
    </lineage>
</organism>
<accession>A0A401FZU7</accession>
<name>A0A401FZU7_9BACT</name>